<evidence type="ECO:0000313" key="4">
    <source>
        <dbReference type="EMBL" id="MFF5297458.1"/>
    </source>
</evidence>
<dbReference type="CDD" id="cd06170">
    <property type="entry name" value="LuxR_C_like"/>
    <property type="match status" value="1"/>
</dbReference>
<protein>
    <submittedName>
        <fullName evidence="4">ATP-binding protein</fullName>
    </submittedName>
</protein>
<dbReference type="SUPFAM" id="SSF52540">
    <property type="entry name" value="P-loop containing nucleoside triphosphate hydrolases"/>
    <property type="match status" value="1"/>
</dbReference>
<name>A0ABW6WWU3_9ACTN</name>
<keyword evidence="5" id="KW-1185">Reference proteome</keyword>
<evidence type="ECO:0000256" key="2">
    <source>
        <dbReference type="ARBA" id="ARBA00022840"/>
    </source>
</evidence>
<keyword evidence="2 4" id="KW-0067">ATP-binding</keyword>
<feature type="domain" description="HTH luxR-type" evidence="3">
    <location>
        <begin position="848"/>
        <end position="911"/>
    </location>
</feature>
<dbReference type="SUPFAM" id="SSF46894">
    <property type="entry name" value="C-terminal effector domain of the bipartite response regulators"/>
    <property type="match status" value="1"/>
</dbReference>
<dbReference type="PANTHER" id="PTHR16305">
    <property type="entry name" value="TESTICULAR SOLUBLE ADENYLYL CYCLASE"/>
    <property type="match status" value="1"/>
</dbReference>
<evidence type="ECO:0000259" key="3">
    <source>
        <dbReference type="PROSITE" id="PS50043"/>
    </source>
</evidence>
<reference evidence="4 5" key="1">
    <citation type="submission" date="2024-10" db="EMBL/GenBank/DDBJ databases">
        <title>The Natural Products Discovery Center: Release of the First 8490 Sequenced Strains for Exploring Actinobacteria Biosynthetic Diversity.</title>
        <authorList>
            <person name="Kalkreuter E."/>
            <person name="Kautsar S.A."/>
            <person name="Yang D."/>
            <person name="Bader C.D."/>
            <person name="Teijaro C.N."/>
            <person name="Fluegel L."/>
            <person name="Davis C.M."/>
            <person name="Simpson J.R."/>
            <person name="Lauterbach L."/>
            <person name="Steele A.D."/>
            <person name="Gui C."/>
            <person name="Meng S."/>
            <person name="Li G."/>
            <person name="Viehrig K."/>
            <person name="Ye F."/>
            <person name="Su P."/>
            <person name="Kiefer A.F."/>
            <person name="Nichols A."/>
            <person name="Cepeda A.J."/>
            <person name="Yan W."/>
            <person name="Fan B."/>
            <person name="Jiang Y."/>
            <person name="Adhikari A."/>
            <person name="Zheng C.-J."/>
            <person name="Schuster L."/>
            <person name="Cowan T.M."/>
            <person name="Smanski M.J."/>
            <person name="Chevrette M.G."/>
            <person name="De Carvalho L.P.S."/>
            <person name="Shen B."/>
        </authorList>
    </citation>
    <scope>NUCLEOTIDE SEQUENCE [LARGE SCALE GENOMIC DNA]</scope>
    <source>
        <strain evidence="4 5">NPDC000087</strain>
    </source>
</reference>
<dbReference type="InterPro" id="IPR027417">
    <property type="entry name" value="P-loop_NTPase"/>
</dbReference>
<dbReference type="PRINTS" id="PR00038">
    <property type="entry name" value="HTHLUXR"/>
</dbReference>
<gene>
    <name evidence="4" type="ORF">ACFY35_49195</name>
</gene>
<sequence>MPDPVLRGRQRECELLRRVLTDTREGSSQVLVLRGDPGSGKTALLDYLSGLLADWRRLAAVGVESEMELAYSGLHQLCSPVLDHLDRLPAPQRAALEVVFGLSSAPPPDRFLVALATLTLLDHVAEDEPLACVVDDAQWLDQASAQVLAFVARRLLAEPIALVCSARTGAGDAVLAGLPALPVGGLGADDSRALLLTNVTGPIDTEVVDQIVAESHGNPLALLELPHTWTSHDLAGGYGLPDSHPVSSKVEQSYVQRVASLPRETQQLLLIAAAEPLGDPRLLEAAAAVLGIDPAAAAPAIGAGLLRLGSRVEFAHPLVRSATYRSAVPDQRQRVHRALAEATNASTDPDRRAWHRARATKTANEDVAAELERSAGRAQSRGGFAAAGAFLSRAAELTPDPSRRSGRALGAALANVQAGAFDTARRMLTLATDSGVDELQRAQVDLLGAQLAFASSRGTEAPPLLLEAARRLEPFDGRLARETYLDAFTAALFGARLNEGVGLTEIAEAARTAAGQIGAEPGPADLLLQGLIALAGDYATAAPACLAAVRRMADGWTAPPDQLRRLWQGCVVAIEVWDDESAYVLSQGHVEIARRTGALSEVALALSSRTPVLVFSGELAAATAAVAETESVEEATGIAAAPYGALIVAAWQGRGDHSDRLIATARRAATARGEGIGVAICDYTRAVLANSGGRYGEALAAARDAAAYREVVVENWALPELIEAASRTGEPEPARTSLARLAEKAQASHTDWALGVEARSRALLSDERRAEDLYRGSIDLLSRTRMRADLARAHLLYGEWLRRTSRRVDARHELETAYEMFTAAGMALFAERARRELSATGATVRKRGLEESTELTPQEAQIARLAVEGRTNAEIGAQLFISSRTVEWHLRKVYTKLGISSRRYLHTAFPS</sequence>
<comment type="caution">
    <text evidence="4">The sequence shown here is derived from an EMBL/GenBank/DDBJ whole genome shotgun (WGS) entry which is preliminary data.</text>
</comment>
<dbReference type="InterPro" id="IPR041664">
    <property type="entry name" value="AAA_16"/>
</dbReference>
<dbReference type="GO" id="GO:0005524">
    <property type="term" value="F:ATP binding"/>
    <property type="evidence" value="ECO:0007669"/>
    <property type="project" value="UniProtKB-KW"/>
</dbReference>
<dbReference type="InterPro" id="IPR036388">
    <property type="entry name" value="WH-like_DNA-bd_sf"/>
</dbReference>
<evidence type="ECO:0000256" key="1">
    <source>
        <dbReference type="ARBA" id="ARBA00022741"/>
    </source>
</evidence>
<dbReference type="EMBL" id="JBIAZU010000011">
    <property type="protein sequence ID" value="MFF5297458.1"/>
    <property type="molecule type" value="Genomic_DNA"/>
</dbReference>
<accession>A0ABW6WWU3</accession>
<dbReference type="PANTHER" id="PTHR16305:SF35">
    <property type="entry name" value="TRANSCRIPTIONAL ACTIVATOR DOMAIN"/>
    <property type="match status" value="1"/>
</dbReference>
<dbReference type="Pfam" id="PF00196">
    <property type="entry name" value="GerE"/>
    <property type="match status" value="1"/>
</dbReference>
<dbReference type="RefSeq" id="WP_020511971.1">
    <property type="nucleotide sequence ID" value="NZ_JBIAZU010000011.1"/>
</dbReference>
<dbReference type="Pfam" id="PF13191">
    <property type="entry name" value="AAA_16"/>
    <property type="match status" value="1"/>
</dbReference>
<dbReference type="Gene3D" id="1.10.10.10">
    <property type="entry name" value="Winged helix-like DNA-binding domain superfamily/Winged helix DNA-binding domain"/>
    <property type="match status" value="1"/>
</dbReference>
<dbReference type="InterPro" id="IPR000792">
    <property type="entry name" value="Tscrpt_reg_LuxR_C"/>
</dbReference>
<dbReference type="SMART" id="SM00421">
    <property type="entry name" value="HTH_LUXR"/>
    <property type="match status" value="1"/>
</dbReference>
<proteinExistence type="predicted"/>
<dbReference type="Proteomes" id="UP001602245">
    <property type="component" value="Unassembled WGS sequence"/>
</dbReference>
<organism evidence="4 5">
    <name type="scientific">Paractinoplanes globisporus</name>
    <dbReference type="NCBI Taxonomy" id="113565"/>
    <lineage>
        <taxon>Bacteria</taxon>
        <taxon>Bacillati</taxon>
        <taxon>Actinomycetota</taxon>
        <taxon>Actinomycetes</taxon>
        <taxon>Micromonosporales</taxon>
        <taxon>Micromonosporaceae</taxon>
        <taxon>Paractinoplanes</taxon>
    </lineage>
</organism>
<evidence type="ECO:0000313" key="5">
    <source>
        <dbReference type="Proteomes" id="UP001602245"/>
    </source>
</evidence>
<dbReference type="PROSITE" id="PS50043">
    <property type="entry name" value="HTH_LUXR_2"/>
    <property type="match status" value="1"/>
</dbReference>
<dbReference type="InterPro" id="IPR016032">
    <property type="entry name" value="Sig_transdc_resp-reg_C-effctor"/>
</dbReference>
<keyword evidence="1" id="KW-0547">Nucleotide-binding</keyword>